<keyword evidence="2" id="KW-1185">Reference proteome</keyword>
<proteinExistence type="predicted"/>
<dbReference type="EMBL" id="JAGEUA010000003">
    <property type="protein sequence ID" value="KAL0993486.1"/>
    <property type="molecule type" value="Genomic_DNA"/>
</dbReference>
<gene>
    <name evidence="1" type="ORF">UPYG_G00108660</name>
</gene>
<evidence type="ECO:0000313" key="1">
    <source>
        <dbReference type="EMBL" id="KAL0993486.1"/>
    </source>
</evidence>
<comment type="caution">
    <text evidence="1">The sequence shown here is derived from an EMBL/GenBank/DDBJ whole genome shotgun (WGS) entry which is preliminary data.</text>
</comment>
<protein>
    <submittedName>
        <fullName evidence="1">Uncharacterized protein</fullName>
    </submittedName>
</protein>
<accession>A0ABD0XPZ6</accession>
<dbReference type="Proteomes" id="UP001557470">
    <property type="component" value="Unassembled WGS sequence"/>
</dbReference>
<evidence type="ECO:0000313" key="2">
    <source>
        <dbReference type="Proteomes" id="UP001557470"/>
    </source>
</evidence>
<name>A0ABD0XPZ6_UMBPY</name>
<reference evidence="1 2" key="1">
    <citation type="submission" date="2024-06" db="EMBL/GenBank/DDBJ databases">
        <authorList>
            <person name="Pan Q."/>
            <person name="Wen M."/>
            <person name="Jouanno E."/>
            <person name="Zahm M."/>
            <person name="Klopp C."/>
            <person name="Cabau C."/>
            <person name="Louis A."/>
            <person name="Berthelot C."/>
            <person name="Parey E."/>
            <person name="Roest Crollius H."/>
            <person name="Montfort J."/>
            <person name="Robinson-Rechavi M."/>
            <person name="Bouchez O."/>
            <person name="Lampietro C."/>
            <person name="Lopez Roques C."/>
            <person name="Donnadieu C."/>
            <person name="Postlethwait J."/>
            <person name="Bobe J."/>
            <person name="Verreycken H."/>
            <person name="Guiguen Y."/>
        </authorList>
    </citation>
    <scope>NUCLEOTIDE SEQUENCE [LARGE SCALE GENOMIC DNA]</scope>
    <source>
        <strain evidence="1">Up_M1</strain>
        <tissue evidence="1">Testis</tissue>
    </source>
</reference>
<dbReference type="AlphaFoldDB" id="A0ABD0XPZ6"/>
<sequence>MKPHTNTPGLKRSINNSMLFRIGLSARKQQTVQKKDVSPEHHSEGALGVSFGPAVCCRVSTSAHWVTSQAGLG</sequence>
<organism evidence="1 2">
    <name type="scientific">Umbra pygmaea</name>
    <name type="common">Eastern mudminnow</name>
    <dbReference type="NCBI Taxonomy" id="75934"/>
    <lineage>
        <taxon>Eukaryota</taxon>
        <taxon>Metazoa</taxon>
        <taxon>Chordata</taxon>
        <taxon>Craniata</taxon>
        <taxon>Vertebrata</taxon>
        <taxon>Euteleostomi</taxon>
        <taxon>Actinopterygii</taxon>
        <taxon>Neopterygii</taxon>
        <taxon>Teleostei</taxon>
        <taxon>Protacanthopterygii</taxon>
        <taxon>Esociformes</taxon>
        <taxon>Umbridae</taxon>
        <taxon>Umbra</taxon>
    </lineage>
</organism>